<dbReference type="KEGG" id="tsph:KIH39_22185"/>
<organism evidence="2 3">
    <name type="scientific">Telmatocola sphagniphila</name>
    <dbReference type="NCBI Taxonomy" id="1123043"/>
    <lineage>
        <taxon>Bacteria</taxon>
        <taxon>Pseudomonadati</taxon>
        <taxon>Planctomycetota</taxon>
        <taxon>Planctomycetia</taxon>
        <taxon>Gemmatales</taxon>
        <taxon>Gemmataceae</taxon>
    </lineage>
</organism>
<proteinExistence type="predicted"/>
<dbReference type="EMBL" id="CP074694">
    <property type="protein sequence ID" value="QVL34982.1"/>
    <property type="molecule type" value="Genomic_DNA"/>
</dbReference>
<reference evidence="2" key="1">
    <citation type="submission" date="2021-05" db="EMBL/GenBank/DDBJ databases">
        <title>Complete genome sequence of the cellulolytic planctomycete Telmatocola sphagniphila SP2T and characterization of the first cellulase from planctomycetes.</title>
        <authorList>
            <person name="Rakitin A.L."/>
            <person name="Beletsky A.V."/>
            <person name="Naumoff D.G."/>
            <person name="Kulichevskaya I.S."/>
            <person name="Mardanov A.V."/>
            <person name="Ravin N.V."/>
            <person name="Dedysh S.N."/>
        </authorList>
    </citation>
    <scope>NUCLEOTIDE SEQUENCE</scope>
    <source>
        <strain evidence="2">SP2T</strain>
    </source>
</reference>
<feature type="compositionally biased region" description="Polar residues" evidence="1">
    <location>
        <begin position="64"/>
        <end position="74"/>
    </location>
</feature>
<dbReference type="AlphaFoldDB" id="A0A8E6BBQ2"/>
<evidence type="ECO:0000313" key="3">
    <source>
        <dbReference type="Proteomes" id="UP000676194"/>
    </source>
</evidence>
<accession>A0A8E6BBQ2</accession>
<gene>
    <name evidence="2" type="ORF">KIH39_22185</name>
</gene>
<protein>
    <submittedName>
        <fullName evidence="2">Uncharacterized protein</fullName>
    </submittedName>
</protein>
<keyword evidence="3" id="KW-1185">Reference proteome</keyword>
<sequence length="74" mass="8047">MGNSDQKETPRLVLTEGIDYTVESGRWVFTATYLRKRGYCCGSGCRNCPYSSVSPNPSPDQAIPPNSSQAGSTR</sequence>
<evidence type="ECO:0000256" key="1">
    <source>
        <dbReference type="SAM" id="MobiDB-lite"/>
    </source>
</evidence>
<dbReference type="Pfam" id="PF17653">
    <property type="entry name" value="DUF5522"/>
    <property type="match status" value="1"/>
</dbReference>
<feature type="region of interest" description="Disordered" evidence="1">
    <location>
        <begin position="52"/>
        <end position="74"/>
    </location>
</feature>
<evidence type="ECO:0000313" key="2">
    <source>
        <dbReference type="EMBL" id="QVL34982.1"/>
    </source>
</evidence>
<name>A0A8E6BBQ2_9BACT</name>
<dbReference type="Proteomes" id="UP000676194">
    <property type="component" value="Chromosome"/>
</dbReference>
<dbReference type="InterPro" id="IPR040807">
    <property type="entry name" value="DUF5522"/>
</dbReference>